<dbReference type="KEGG" id="prz:GZH47_30320"/>
<dbReference type="InterPro" id="IPR046953">
    <property type="entry name" value="Spore_GerAC-like_C"/>
</dbReference>
<dbReference type="GO" id="GO:0009847">
    <property type="term" value="P:spore germination"/>
    <property type="evidence" value="ECO:0007669"/>
    <property type="project" value="InterPro"/>
</dbReference>
<keyword evidence="6" id="KW-0564">Palmitate</keyword>
<sequence length="378" mass="43273">MKPAMMKRAVMLLFALSALFLLPGCRDRINLEDITLVLMLGVDLDKDNNLVVYSSSPVFSKEAKDKNEVTQVNSLTLRDARGGFESRVSALFATGKLQNILIGKKVIEQPGWTRLLDLFYRDSKTRINARLVVVDGSVADVMYFAPPNKRRMSLHIAKLMDTAHKRNLIEETSLWEFHRQMFERGRTPDMAQLRKTKREVVVDRSALLDHEGLYVTSINLLETELLQIVQDDKKADLSLTVFLPEEAKGNKSVFKLDGISFYVLDVDRKVKTAFKDGKMHFDLDIGLPIRLTERLFAFDMKNIKELQNQIDKQLLTEMDALVAKLQKNKVDPIGLGLYARAYQYQAWKKVQNDWGNAFSKAEVKLHVHTRIVDMGEVR</sequence>
<evidence type="ECO:0000259" key="8">
    <source>
        <dbReference type="Pfam" id="PF05504"/>
    </source>
</evidence>
<organism evidence="10 11">
    <name type="scientific">Paenibacillus rhizovicinus</name>
    <dbReference type="NCBI Taxonomy" id="2704463"/>
    <lineage>
        <taxon>Bacteria</taxon>
        <taxon>Bacillati</taxon>
        <taxon>Bacillota</taxon>
        <taxon>Bacilli</taxon>
        <taxon>Bacillales</taxon>
        <taxon>Paenibacillaceae</taxon>
        <taxon>Paenibacillus</taxon>
    </lineage>
</organism>
<feature type="domain" description="Spore germination GerAC-like C-terminal" evidence="8">
    <location>
        <begin position="205"/>
        <end position="375"/>
    </location>
</feature>
<feature type="domain" description="Spore germination protein N-terminal" evidence="9">
    <location>
        <begin position="27"/>
        <end position="188"/>
    </location>
</feature>
<evidence type="ECO:0000313" key="11">
    <source>
        <dbReference type="Proteomes" id="UP000479114"/>
    </source>
</evidence>
<evidence type="ECO:0000259" key="9">
    <source>
        <dbReference type="Pfam" id="PF25198"/>
    </source>
</evidence>
<dbReference type="InterPro" id="IPR008844">
    <property type="entry name" value="Spore_GerAC-like"/>
</dbReference>
<dbReference type="NCBIfam" id="TIGR02887">
    <property type="entry name" value="spore_ger_x_C"/>
    <property type="match status" value="1"/>
</dbReference>
<dbReference type="Proteomes" id="UP000479114">
    <property type="component" value="Chromosome"/>
</dbReference>
<dbReference type="InterPro" id="IPR038501">
    <property type="entry name" value="Spore_GerAC_C_sf"/>
</dbReference>
<evidence type="ECO:0000256" key="3">
    <source>
        <dbReference type="ARBA" id="ARBA00022544"/>
    </source>
</evidence>
<reference evidence="10 11" key="1">
    <citation type="submission" date="2020-02" db="EMBL/GenBank/DDBJ databases">
        <title>Paenibacillus sp. nov., isolated from rhizosphere soil of tomato.</title>
        <authorList>
            <person name="Weon H.-Y."/>
            <person name="Lee S.A."/>
        </authorList>
    </citation>
    <scope>NUCLEOTIDE SEQUENCE [LARGE SCALE GENOMIC DNA]</scope>
    <source>
        <strain evidence="10 11">14171R-81</strain>
    </source>
</reference>
<keyword evidence="4" id="KW-0732">Signal</keyword>
<evidence type="ECO:0000256" key="1">
    <source>
        <dbReference type="ARBA" id="ARBA00004635"/>
    </source>
</evidence>
<evidence type="ECO:0000313" key="10">
    <source>
        <dbReference type="EMBL" id="QHW34667.1"/>
    </source>
</evidence>
<evidence type="ECO:0000256" key="5">
    <source>
        <dbReference type="ARBA" id="ARBA00023136"/>
    </source>
</evidence>
<dbReference type="PANTHER" id="PTHR35789">
    <property type="entry name" value="SPORE GERMINATION PROTEIN B3"/>
    <property type="match status" value="1"/>
</dbReference>
<name>A0A6C0P7V7_9BACL</name>
<comment type="subcellular location">
    <subcellularLocation>
        <location evidence="1">Membrane</location>
        <topology evidence="1">Lipid-anchor</topology>
    </subcellularLocation>
</comment>
<dbReference type="EMBL" id="CP048286">
    <property type="protein sequence ID" value="QHW34667.1"/>
    <property type="molecule type" value="Genomic_DNA"/>
</dbReference>
<dbReference type="RefSeq" id="WP_162644819.1">
    <property type="nucleotide sequence ID" value="NZ_CP048286.1"/>
</dbReference>
<keyword evidence="3" id="KW-0309">Germination</keyword>
<gene>
    <name evidence="10" type="ORF">GZH47_30320</name>
</gene>
<dbReference type="GO" id="GO:0016020">
    <property type="term" value="C:membrane"/>
    <property type="evidence" value="ECO:0007669"/>
    <property type="project" value="UniProtKB-SubCell"/>
</dbReference>
<evidence type="ECO:0000256" key="4">
    <source>
        <dbReference type="ARBA" id="ARBA00022729"/>
    </source>
</evidence>
<protein>
    <submittedName>
        <fullName evidence="10">Ger(X)C family spore germination protein</fullName>
    </submittedName>
</protein>
<proteinExistence type="inferred from homology"/>
<evidence type="ECO:0000256" key="7">
    <source>
        <dbReference type="ARBA" id="ARBA00023288"/>
    </source>
</evidence>
<accession>A0A6C0P7V7</accession>
<comment type="similarity">
    <text evidence="2">Belongs to the GerABKC lipoprotein family.</text>
</comment>
<keyword evidence="7" id="KW-0449">Lipoprotein</keyword>
<dbReference type="AlphaFoldDB" id="A0A6C0P7V7"/>
<evidence type="ECO:0000256" key="6">
    <source>
        <dbReference type="ARBA" id="ARBA00023139"/>
    </source>
</evidence>
<dbReference type="PANTHER" id="PTHR35789:SF1">
    <property type="entry name" value="SPORE GERMINATION PROTEIN B3"/>
    <property type="match status" value="1"/>
</dbReference>
<dbReference type="Pfam" id="PF25198">
    <property type="entry name" value="Spore_GerAC_N"/>
    <property type="match status" value="1"/>
</dbReference>
<evidence type="ECO:0000256" key="2">
    <source>
        <dbReference type="ARBA" id="ARBA00007886"/>
    </source>
</evidence>
<dbReference type="Gene3D" id="3.30.300.210">
    <property type="entry name" value="Nutrient germinant receptor protein C, domain 3"/>
    <property type="match status" value="1"/>
</dbReference>
<dbReference type="InterPro" id="IPR057336">
    <property type="entry name" value="GerAC_N"/>
</dbReference>
<keyword evidence="5" id="KW-0472">Membrane</keyword>
<keyword evidence="11" id="KW-1185">Reference proteome</keyword>
<dbReference type="Pfam" id="PF05504">
    <property type="entry name" value="Spore_GerAC"/>
    <property type="match status" value="1"/>
</dbReference>